<feature type="domain" description="Peptidase M3A/M3B catalytic" evidence="7">
    <location>
        <begin position="308"/>
        <end position="546"/>
    </location>
</feature>
<dbReference type="GO" id="GO:0046872">
    <property type="term" value="F:metal ion binding"/>
    <property type="evidence" value="ECO:0007669"/>
    <property type="project" value="UniProtKB-UniRule"/>
</dbReference>
<name>A0A916K431_9BACL</name>
<dbReference type="AlphaFoldDB" id="A0A916K431"/>
<evidence type="ECO:0000256" key="3">
    <source>
        <dbReference type="ARBA" id="ARBA00022801"/>
    </source>
</evidence>
<dbReference type="PANTHER" id="PTHR11804:SF28">
    <property type="entry name" value="OLIGOENDOPEPTIDASE F"/>
    <property type="match status" value="1"/>
</dbReference>
<dbReference type="Proteomes" id="UP000693672">
    <property type="component" value="Unassembled WGS sequence"/>
</dbReference>
<keyword evidence="5 6" id="KW-0482">Metalloprotease</keyword>
<dbReference type="GO" id="GO:0006508">
    <property type="term" value="P:proteolysis"/>
    <property type="evidence" value="ECO:0007669"/>
    <property type="project" value="UniProtKB-KW"/>
</dbReference>
<comment type="cofactor">
    <cofactor evidence="6">
        <name>Zn(2+)</name>
        <dbReference type="ChEBI" id="CHEBI:29105"/>
    </cofactor>
    <text evidence="6">Binds 1 zinc ion.</text>
</comment>
<organism evidence="8 9">
    <name type="scientific">Paenibacillus solanacearum</name>
    <dbReference type="NCBI Taxonomy" id="2048548"/>
    <lineage>
        <taxon>Bacteria</taxon>
        <taxon>Bacillati</taxon>
        <taxon>Bacillota</taxon>
        <taxon>Bacilli</taxon>
        <taxon>Bacillales</taxon>
        <taxon>Paenibacillaceae</taxon>
        <taxon>Paenibacillus</taxon>
    </lineage>
</organism>
<dbReference type="InterPro" id="IPR011976">
    <property type="entry name" value="Pept_M3B_oligopep-rel"/>
</dbReference>
<keyword evidence="1 6" id="KW-0645">Protease</keyword>
<dbReference type="NCBIfam" id="TIGR02289">
    <property type="entry name" value="M3_not_pepF"/>
    <property type="match status" value="1"/>
</dbReference>
<comment type="similarity">
    <text evidence="6">Belongs to the peptidase M3 family.</text>
</comment>
<dbReference type="GO" id="GO:0006518">
    <property type="term" value="P:peptide metabolic process"/>
    <property type="evidence" value="ECO:0007669"/>
    <property type="project" value="TreeGrafter"/>
</dbReference>
<sequence>MSERFEDFEYIRPDMESLQRQMEELFDALAAAKSAGEQEAVLERINQIRSEFDSMSAIARIRHTVNTQDAFYKAEQDFFDQYTPIYQGWVSRYYEALMRSPFRAQLEEKWGKQLFRIAELTVRTFSPDIVDDLRLENKLASDYVKLTASAQIDFAGKRLNLAQLTPYTLSTDRETRKRAQDAKYAFFAQHEAELDDIYDRLVKVRTAIAGKLGYANFVELGYARMKRSDYNAASVAVFREQVRAHLVPLASRIREQQAQLLGVEQLTYYDDKYRFPSGNPAPKGDADWIIENGKRMYAELSPETDAFFRMMTEQGLMDLVSKPGKAVGGYCSYIKTHRVPFIFSNFNGTSGDIDVLTHEAGHAFQKYMSGHHRVPEYLHPTLEACEIHSMSMEFLVWPWMELFFQEDTEKYKYAHLSDAILFIPYGTAVDEFQHFVYEHPEATPAERKAKWRELERTYRPDLALEENDLLDRGGYWFQQRHIFRSPFYYIDYTLAQICALQFWVKSQADASRAWEDYIRLCKEGGSGSFTELVAVAGLRSPFAEGTVASVIDEIGGWLEQADLSRY</sequence>
<dbReference type="Pfam" id="PF01432">
    <property type="entry name" value="Peptidase_M3"/>
    <property type="match status" value="2"/>
</dbReference>
<evidence type="ECO:0000256" key="6">
    <source>
        <dbReference type="RuleBase" id="RU003435"/>
    </source>
</evidence>
<evidence type="ECO:0000256" key="1">
    <source>
        <dbReference type="ARBA" id="ARBA00022670"/>
    </source>
</evidence>
<dbReference type="EMBL" id="CAJVAS010000023">
    <property type="protein sequence ID" value="CAG7642292.1"/>
    <property type="molecule type" value="Genomic_DNA"/>
</dbReference>
<evidence type="ECO:0000313" key="9">
    <source>
        <dbReference type="Proteomes" id="UP000693672"/>
    </source>
</evidence>
<evidence type="ECO:0000256" key="5">
    <source>
        <dbReference type="ARBA" id="ARBA00023049"/>
    </source>
</evidence>
<evidence type="ECO:0000259" key="7">
    <source>
        <dbReference type="Pfam" id="PF01432"/>
    </source>
</evidence>
<evidence type="ECO:0000256" key="4">
    <source>
        <dbReference type="ARBA" id="ARBA00022833"/>
    </source>
</evidence>
<accession>A0A916K431</accession>
<evidence type="ECO:0000256" key="2">
    <source>
        <dbReference type="ARBA" id="ARBA00022723"/>
    </source>
</evidence>
<dbReference type="PANTHER" id="PTHR11804">
    <property type="entry name" value="PROTEASE M3 THIMET OLIGOPEPTIDASE-RELATED"/>
    <property type="match status" value="1"/>
</dbReference>
<evidence type="ECO:0000313" key="8">
    <source>
        <dbReference type="EMBL" id="CAG7642292.1"/>
    </source>
</evidence>
<reference evidence="8" key="1">
    <citation type="submission" date="2021-06" db="EMBL/GenBank/DDBJ databases">
        <authorList>
            <person name="Criscuolo A."/>
        </authorList>
    </citation>
    <scope>NUCLEOTIDE SEQUENCE</scope>
    <source>
        <strain evidence="8">CIP111600</strain>
    </source>
</reference>
<keyword evidence="4 6" id="KW-0862">Zinc</keyword>
<dbReference type="CDD" id="cd09606">
    <property type="entry name" value="M3B_PepF"/>
    <property type="match status" value="1"/>
</dbReference>
<keyword evidence="2 6" id="KW-0479">Metal-binding</keyword>
<dbReference type="RefSeq" id="WP_218094045.1">
    <property type="nucleotide sequence ID" value="NZ_CAJVAS010000023.1"/>
</dbReference>
<gene>
    <name evidence="8" type="ORF">PAESOLCIP111_04321</name>
</gene>
<dbReference type="InterPro" id="IPR001567">
    <property type="entry name" value="Pept_M3A_M3B_dom"/>
</dbReference>
<feature type="domain" description="Peptidase M3A/M3B catalytic" evidence="7">
    <location>
        <begin position="169"/>
        <end position="273"/>
    </location>
</feature>
<keyword evidence="9" id="KW-1185">Reference proteome</keyword>
<comment type="caution">
    <text evidence="8">The sequence shown here is derived from an EMBL/GenBank/DDBJ whole genome shotgun (WGS) entry which is preliminary data.</text>
</comment>
<dbReference type="InterPro" id="IPR045090">
    <property type="entry name" value="Pept_M3A_M3B"/>
</dbReference>
<protein>
    <recommendedName>
        <fullName evidence="7">Peptidase M3A/M3B catalytic domain-containing protein</fullName>
    </recommendedName>
</protein>
<dbReference type="GO" id="GO:0004222">
    <property type="term" value="F:metalloendopeptidase activity"/>
    <property type="evidence" value="ECO:0007669"/>
    <property type="project" value="InterPro"/>
</dbReference>
<proteinExistence type="inferred from homology"/>
<keyword evidence="3 6" id="KW-0378">Hydrolase</keyword>